<dbReference type="GO" id="GO:0043138">
    <property type="term" value="F:3'-5' DNA helicase activity"/>
    <property type="evidence" value="ECO:0007669"/>
    <property type="project" value="UniProtKB-EC"/>
</dbReference>
<name>A0AAV9UXP3_9PEZI</name>
<protein>
    <recommendedName>
        <fullName evidence="5">DNA 3'-5' helicase</fullName>
        <ecNumber evidence="5">5.6.2.4</ecNumber>
    </recommendedName>
</protein>
<dbReference type="Proteomes" id="UP001373714">
    <property type="component" value="Unassembled WGS sequence"/>
</dbReference>
<keyword evidence="6" id="KW-0862">Zinc</keyword>
<accession>A0AAV9UXP3</accession>
<dbReference type="SMART" id="SM00487">
    <property type="entry name" value="DEXDc"/>
    <property type="match status" value="1"/>
</dbReference>
<keyword evidence="2" id="KW-0547">Nucleotide-binding</keyword>
<dbReference type="GO" id="GO:0005694">
    <property type="term" value="C:chromosome"/>
    <property type="evidence" value="ECO:0007669"/>
    <property type="project" value="TreeGrafter"/>
</dbReference>
<dbReference type="GO" id="GO:0005524">
    <property type="term" value="F:ATP binding"/>
    <property type="evidence" value="ECO:0007669"/>
    <property type="project" value="UniProtKB-KW"/>
</dbReference>
<evidence type="ECO:0000256" key="4">
    <source>
        <dbReference type="ARBA" id="ARBA00034617"/>
    </source>
</evidence>
<dbReference type="Pfam" id="PF00270">
    <property type="entry name" value="DEAD"/>
    <property type="match status" value="1"/>
</dbReference>
<keyword evidence="11" id="KW-1185">Reference proteome</keyword>
<dbReference type="PROSITE" id="PS51194">
    <property type="entry name" value="HELICASE_CTER"/>
    <property type="match status" value="1"/>
</dbReference>
<comment type="caution">
    <text evidence="10">The sequence shown here is derived from an EMBL/GenBank/DDBJ whole genome shotgun (WGS) entry which is preliminary data.</text>
</comment>
<dbReference type="InterPro" id="IPR011545">
    <property type="entry name" value="DEAD/DEAH_box_helicase_dom"/>
</dbReference>
<evidence type="ECO:0000256" key="6">
    <source>
        <dbReference type="PROSITE-ProRule" id="PRU00042"/>
    </source>
</evidence>
<dbReference type="SUPFAM" id="SSF52540">
    <property type="entry name" value="P-loop containing nucleoside triphosphate hydrolases"/>
    <property type="match status" value="1"/>
</dbReference>
<dbReference type="GO" id="GO:0003676">
    <property type="term" value="F:nucleic acid binding"/>
    <property type="evidence" value="ECO:0007669"/>
    <property type="project" value="InterPro"/>
</dbReference>
<dbReference type="Pfam" id="PF00271">
    <property type="entry name" value="Helicase_C"/>
    <property type="match status" value="1"/>
</dbReference>
<dbReference type="InterPro" id="IPR022698">
    <property type="entry name" value="OrsD"/>
</dbReference>
<dbReference type="SMART" id="SM00490">
    <property type="entry name" value="HELICc"/>
    <property type="match status" value="1"/>
</dbReference>
<feature type="domain" description="C2H2-type" evidence="7">
    <location>
        <begin position="109"/>
        <end position="139"/>
    </location>
</feature>
<dbReference type="PROSITE" id="PS50157">
    <property type="entry name" value="ZINC_FINGER_C2H2_2"/>
    <property type="match status" value="1"/>
</dbReference>
<dbReference type="PROSITE" id="PS51192">
    <property type="entry name" value="HELICASE_ATP_BIND_1"/>
    <property type="match status" value="1"/>
</dbReference>
<dbReference type="InterPro" id="IPR001650">
    <property type="entry name" value="Helicase_C-like"/>
</dbReference>
<dbReference type="InterPro" id="IPR014001">
    <property type="entry name" value="Helicase_ATP-bd"/>
</dbReference>
<sequence length="1519" mass="171660">MEEIQYYEATVVEKTRPPFARFGLIEYEINGLLAVVCRGCQALFPSDQVQSHLECDKHKLDKSVLLESGLITLVNGPGWALFKELQDLQTSFRKKHIRPLPHLKVVQGFKCNHCWSCYTTESSLRTHFGRCKEDVREKPRTYQSIREEDKIPCQALFFTKGVTYHPVHPYQQLEVGPGEGEDEILVDLLDIRNRRHQFPDGKSYDLDLSSPVPFLQRTGWTTFCGGDRVFIKERLVELAKQAGRGPVLEKIITTTRSLLHKSLSCIKRTLVHYRRILKAPHEGMDSRPFDRKQVAETENNYLNVMIRMVLYICSISQSEEEIDKSGIQLAVYQDLIDDIFVFAMDQEGEGEVFQEEFEFAILRLIIECVTTPLSAATEDKFEHPTMSFLAVMGFNEEKGVWRSSFLATKAYAAMSFSTRLCILREAWRLTDSALEGLSDADRQLRKDVLFSEAFTDLVRFTKDNQPFPMAEWLGQHAYAKAVTESSFLPGELDWTKDGVSVIFEGEKFHIPDYRKFIKTLYPKIHGLSRQLLHLSPTQPFPTISLDELVDDNPDQAIGYSVVSEPKNAHHYDPKMVLDNIKNGDEGPNYFSPTGILSHKAMKAFLHVDGILRAWFAVAMLLTSGEPPRGTELLSWRKYNTPINPRNIFVRVGDVLLFGTYNKTQAMTGVGRGICRFLPADIGEALMVYLFKIDPVVELFRDRLGYKQSPLLFCDEKGNAWSSEFLSNFMKKAALESMGFPLKLKNYRQIIAGITRQYVLDMAKIIDKQVEEMKSKFAEQMGHGDKTDLLKYGASQSRMPDTSEISLNEFRRATVQLQFFIGAIDRLPDWMFEPSKVWWPNFDAPDRHPRFRHPAFPAPYVIEEIPANAPRIVAPLQPAVTAVALPTAPAALTTPTQLTALQALVQETTPAALHQFAPTATTMPGLTRTAVATTFYMPDPRFPRRLHQELAKQYGKFGRPGWKLPEQAAAAKAIYQRNVSPLLVTLACAAGKTTAALLAIAAGNGVSIIIEPFIATCKDVARRAEAMGINTQYWGDTENPGRRKFSKKIPGVIIATPEAAIMPGFRSQVAKFILERRLDVLIIDEVHQPLLDQGFRDLAALARYTNIGVPFVCMTATMPPLMVSSLQAFYSISSFQEIRSTTNIKNISYRVEITTGVTKKVEDLARATLKIISKQDVKDQINSKIIIYCRSIGMTNSISSSLKCPKYSGEMTVGDRERNLQKWNKNGGVLVATTCLGPGVDTKGVISVIHGNIPWTLVEFVQQTARAGREGQPMAFSTLVCGKPEFDEVMYYDKPQWCIESHKALVDMITTTGCRRLAISQFMDGKGKSVDCFTLNGVLCDNCNKLGELGVEEGEEEEEEEEEPEYMYIQAEVRQANAIFKFLRASDKLCSYCFFVHGSLGDHTYSQCQVTTVPLEVNPFPDAVCTHCGIPKYHCTIESQHKACINFRACRSIYHAVWDDIDLRGKLFVELGIQDLRLKTWDDYETWLGTTWKHKKKETSNAWRLLQGLEKLHFFSVFAS</sequence>
<keyword evidence="6" id="KW-0863">Zinc-finger</keyword>
<keyword evidence="6" id="KW-0479">Metal-binding</keyword>
<reference evidence="10 11" key="1">
    <citation type="submission" date="2019-10" db="EMBL/GenBank/DDBJ databases">
        <authorList>
            <person name="Palmer J.M."/>
        </authorList>
    </citation>
    <scope>NUCLEOTIDE SEQUENCE [LARGE SCALE GENOMIC DNA]</scope>
    <source>
        <strain evidence="10 11">TWF730</strain>
    </source>
</reference>
<feature type="domain" description="Helicase C-terminal" evidence="9">
    <location>
        <begin position="1162"/>
        <end position="1317"/>
    </location>
</feature>
<dbReference type="PANTHER" id="PTHR13710">
    <property type="entry name" value="DNA HELICASE RECQ FAMILY MEMBER"/>
    <property type="match status" value="1"/>
</dbReference>
<organism evidence="10 11">
    <name type="scientific">Orbilia blumenaviensis</name>
    <dbReference type="NCBI Taxonomy" id="1796055"/>
    <lineage>
        <taxon>Eukaryota</taxon>
        <taxon>Fungi</taxon>
        <taxon>Dikarya</taxon>
        <taxon>Ascomycota</taxon>
        <taxon>Pezizomycotina</taxon>
        <taxon>Orbiliomycetes</taxon>
        <taxon>Orbiliales</taxon>
        <taxon>Orbiliaceae</taxon>
        <taxon>Orbilia</taxon>
    </lineage>
</organism>
<comment type="catalytic activity">
    <reaction evidence="4">
        <text>Couples ATP hydrolysis with the unwinding of duplex DNA by translocating in the 3'-5' direction.</text>
        <dbReference type="EC" id="5.6.2.4"/>
    </reaction>
</comment>
<gene>
    <name evidence="10" type="ORF">TWF730_008897</name>
</gene>
<comment type="similarity">
    <text evidence="1">Belongs to the helicase family. RecQ subfamily.</text>
</comment>
<evidence type="ECO:0000313" key="10">
    <source>
        <dbReference type="EMBL" id="KAK6352065.1"/>
    </source>
</evidence>
<evidence type="ECO:0000256" key="5">
    <source>
        <dbReference type="ARBA" id="ARBA00034808"/>
    </source>
</evidence>
<dbReference type="InterPro" id="IPR027417">
    <property type="entry name" value="P-loop_NTPase"/>
</dbReference>
<evidence type="ECO:0000259" key="9">
    <source>
        <dbReference type="PROSITE" id="PS51194"/>
    </source>
</evidence>
<evidence type="ECO:0000313" key="11">
    <source>
        <dbReference type="Proteomes" id="UP001373714"/>
    </source>
</evidence>
<dbReference type="GO" id="GO:0005737">
    <property type="term" value="C:cytoplasm"/>
    <property type="evidence" value="ECO:0007669"/>
    <property type="project" value="TreeGrafter"/>
</dbReference>
<evidence type="ECO:0000256" key="2">
    <source>
        <dbReference type="ARBA" id="ARBA00022741"/>
    </source>
</evidence>
<dbReference type="InterPro" id="IPR013087">
    <property type="entry name" value="Znf_C2H2_type"/>
</dbReference>
<evidence type="ECO:0000256" key="1">
    <source>
        <dbReference type="ARBA" id="ARBA00005446"/>
    </source>
</evidence>
<evidence type="ECO:0000256" key="3">
    <source>
        <dbReference type="ARBA" id="ARBA00022840"/>
    </source>
</evidence>
<dbReference type="EC" id="5.6.2.4" evidence="5"/>
<dbReference type="GO" id="GO:0000724">
    <property type="term" value="P:double-strand break repair via homologous recombination"/>
    <property type="evidence" value="ECO:0007669"/>
    <property type="project" value="TreeGrafter"/>
</dbReference>
<dbReference type="EMBL" id="JAVHNS010000006">
    <property type="protein sequence ID" value="KAK6352065.1"/>
    <property type="molecule type" value="Genomic_DNA"/>
</dbReference>
<evidence type="ECO:0000259" key="7">
    <source>
        <dbReference type="PROSITE" id="PS50157"/>
    </source>
</evidence>
<dbReference type="GO" id="GO:0009378">
    <property type="term" value="F:four-way junction helicase activity"/>
    <property type="evidence" value="ECO:0007669"/>
    <property type="project" value="TreeGrafter"/>
</dbReference>
<keyword evidence="3" id="KW-0067">ATP-binding</keyword>
<dbReference type="Gene3D" id="3.40.50.300">
    <property type="entry name" value="P-loop containing nucleotide triphosphate hydrolases"/>
    <property type="match status" value="2"/>
</dbReference>
<proteinExistence type="inferred from homology"/>
<feature type="domain" description="Helicase ATP-binding" evidence="8">
    <location>
        <begin position="972"/>
        <end position="1135"/>
    </location>
</feature>
<dbReference type="Pfam" id="PF12013">
    <property type="entry name" value="OrsD"/>
    <property type="match status" value="1"/>
</dbReference>
<dbReference type="PANTHER" id="PTHR13710:SF154">
    <property type="entry name" value="RECQ HELICASE, PUTATIVE (AFU_ORTHOLOGUE AFUA_6G14720)-RELATED"/>
    <property type="match status" value="1"/>
</dbReference>
<dbReference type="GO" id="GO:0008270">
    <property type="term" value="F:zinc ion binding"/>
    <property type="evidence" value="ECO:0007669"/>
    <property type="project" value="UniProtKB-KW"/>
</dbReference>
<evidence type="ECO:0000259" key="8">
    <source>
        <dbReference type="PROSITE" id="PS51192"/>
    </source>
</evidence>